<keyword evidence="1" id="KW-0812">Transmembrane</keyword>
<organism evidence="2 3">
    <name type="scientific">Clostridium kluyveri</name>
    <dbReference type="NCBI Taxonomy" id="1534"/>
    <lineage>
        <taxon>Bacteria</taxon>
        <taxon>Bacillati</taxon>
        <taxon>Bacillota</taxon>
        <taxon>Clostridia</taxon>
        <taxon>Eubacteriales</taxon>
        <taxon>Clostridiaceae</taxon>
        <taxon>Clostridium</taxon>
    </lineage>
</organism>
<dbReference type="RefSeq" id="WP_073541588.1">
    <property type="nucleotide sequence ID" value="NZ_CP018336.1"/>
</dbReference>
<keyword evidence="1" id="KW-0472">Membrane</keyword>
<protein>
    <submittedName>
        <fullName evidence="2">Uncharacterized protein</fullName>
    </submittedName>
</protein>
<dbReference type="EMBL" id="CP018336">
    <property type="protein sequence ID" value="APM41397.1"/>
    <property type="molecule type" value="Genomic_DNA"/>
</dbReference>
<gene>
    <name evidence="2" type="ORF">BS101_22085</name>
</gene>
<evidence type="ECO:0000313" key="3">
    <source>
        <dbReference type="Proteomes" id="UP000184604"/>
    </source>
</evidence>
<feature type="transmembrane region" description="Helical" evidence="1">
    <location>
        <begin position="24"/>
        <end position="43"/>
    </location>
</feature>
<sequence>MFLSMALISVLAKPIVFREKWQGGVGYGLPSALYLLLFFLMFFSEYDIVQTTKASSNNGVSQVSAQGPVTAVEPKSVTKSVFQEIPIKEVEKLPIQEISATSSTGNSNNAQYVDASGNGLIKGNTSKTTGEKIYHIPGSTYYDSTKIEDTEVWFKTVEEAETAGYRAPKR</sequence>
<evidence type="ECO:0000313" key="2">
    <source>
        <dbReference type="EMBL" id="APM41397.1"/>
    </source>
</evidence>
<name>A0A1L5FEH8_CLOKL</name>
<keyword evidence="2" id="KW-0614">Plasmid</keyword>
<reference evidence="2 3" key="1">
    <citation type="submission" date="2016-12" db="EMBL/GenBank/DDBJ databases">
        <title>Complete genome sequence of Clostridium kluyveri JZZ isolated from the pit mud of a Chinese flavor liquor-making factory.</title>
        <authorList>
            <person name="Wang Y."/>
        </authorList>
    </citation>
    <scope>NUCLEOTIDE SEQUENCE [LARGE SCALE GENOMIC DNA]</scope>
    <source>
        <strain evidence="2 3">JZZ</strain>
        <plasmid evidence="3">Plasmid unnamed</plasmid>
    </source>
</reference>
<geneLocation type="plasmid" evidence="2">
    <name>unnamed</name>
</geneLocation>
<accession>A0A1L5FEH8</accession>
<evidence type="ECO:0000256" key="1">
    <source>
        <dbReference type="SAM" id="Phobius"/>
    </source>
</evidence>
<dbReference type="Proteomes" id="UP000184604">
    <property type="component" value="Plasmid unnamed"/>
</dbReference>
<keyword evidence="1" id="KW-1133">Transmembrane helix</keyword>
<dbReference type="AlphaFoldDB" id="A0A1L5FEH8"/>
<proteinExistence type="predicted"/>